<accession>A0AAD9ISY4</accession>
<reference evidence="1" key="1">
    <citation type="journal article" date="2023" name="Mol. Biol. Evol.">
        <title>Third-Generation Sequencing Reveals the Adaptive Role of the Epigenome in Three Deep-Sea Polychaetes.</title>
        <authorList>
            <person name="Perez M."/>
            <person name="Aroh O."/>
            <person name="Sun Y."/>
            <person name="Lan Y."/>
            <person name="Juniper S.K."/>
            <person name="Young C.R."/>
            <person name="Angers B."/>
            <person name="Qian P.Y."/>
        </authorList>
    </citation>
    <scope>NUCLEOTIDE SEQUENCE</scope>
    <source>
        <strain evidence="1">R07B-5</strain>
    </source>
</reference>
<dbReference type="AlphaFoldDB" id="A0AAD9ISY4"/>
<dbReference type="EMBL" id="JAODUO010005838">
    <property type="protein sequence ID" value="KAK2140309.1"/>
    <property type="molecule type" value="Genomic_DNA"/>
</dbReference>
<evidence type="ECO:0000313" key="1">
    <source>
        <dbReference type="EMBL" id="KAK2140309.1"/>
    </source>
</evidence>
<organism evidence="1 2">
    <name type="scientific">Ridgeia piscesae</name>
    <name type="common">Tubeworm</name>
    <dbReference type="NCBI Taxonomy" id="27915"/>
    <lineage>
        <taxon>Eukaryota</taxon>
        <taxon>Metazoa</taxon>
        <taxon>Spiralia</taxon>
        <taxon>Lophotrochozoa</taxon>
        <taxon>Annelida</taxon>
        <taxon>Polychaeta</taxon>
        <taxon>Sedentaria</taxon>
        <taxon>Canalipalpata</taxon>
        <taxon>Sabellida</taxon>
        <taxon>Siboglinidae</taxon>
        <taxon>Ridgeia</taxon>
    </lineage>
</organism>
<sequence length="150" mass="16797">MRLTDPPLAICADLGVSAQYSTGFFHGIGGLKLDGLVAELPLVRELGPQAVIVDIGTNDLSCPGIVSFGQSVFALPTVSEVVLCQLLPRVAIRPTGRRRFPVRADFNEARFVVNRTLEGLTRDLTHIQYWRHRGMHADWEPYFWSIRRQP</sequence>
<proteinExistence type="predicted"/>
<protein>
    <submittedName>
        <fullName evidence="1">Uncharacterized protein</fullName>
    </submittedName>
</protein>
<keyword evidence="2" id="KW-1185">Reference proteome</keyword>
<dbReference type="SUPFAM" id="SSF52266">
    <property type="entry name" value="SGNH hydrolase"/>
    <property type="match status" value="1"/>
</dbReference>
<gene>
    <name evidence="1" type="ORF">NP493_5853g00007</name>
</gene>
<comment type="caution">
    <text evidence="1">The sequence shown here is derived from an EMBL/GenBank/DDBJ whole genome shotgun (WGS) entry which is preliminary data.</text>
</comment>
<evidence type="ECO:0000313" key="2">
    <source>
        <dbReference type="Proteomes" id="UP001209878"/>
    </source>
</evidence>
<name>A0AAD9ISY4_RIDPI</name>
<dbReference type="Proteomes" id="UP001209878">
    <property type="component" value="Unassembled WGS sequence"/>
</dbReference>